<dbReference type="GeneID" id="81208421"/>
<evidence type="ECO:0008006" key="3">
    <source>
        <dbReference type="Google" id="ProtNLM"/>
    </source>
</evidence>
<keyword evidence="2" id="KW-1185">Reference proteome</keyword>
<gene>
    <name evidence="1" type="ORF">ACFQFD_05205</name>
</gene>
<dbReference type="Proteomes" id="UP001596443">
    <property type="component" value="Unassembled WGS sequence"/>
</dbReference>
<comment type="caution">
    <text evidence="1">The sequence shown here is derived from an EMBL/GenBank/DDBJ whole genome shotgun (WGS) entry which is preliminary data.</text>
</comment>
<dbReference type="AlphaFoldDB" id="A0ABD5TD94"/>
<proteinExistence type="predicted"/>
<protein>
    <recommendedName>
        <fullName evidence="3">Twin-arginine translocation signal domain-containing protein</fullName>
    </recommendedName>
</protein>
<reference evidence="1 2" key="1">
    <citation type="journal article" date="2019" name="Int. J. Syst. Evol. Microbiol.">
        <title>The Global Catalogue of Microorganisms (GCM) 10K type strain sequencing project: providing services to taxonomists for standard genome sequencing and annotation.</title>
        <authorList>
            <consortium name="The Broad Institute Genomics Platform"/>
            <consortium name="The Broad Institute Genome Sequencing Center for Infectious Disease"/>
            <person name="Wu L."/>
            <person name="Ma J."/>
        </authorList>
    </citation>
    <scope>NUCLEOTIDE SEQUENCE [LARGE SCALE GENOMIC DNA]</scope>
    <source>
        <strain evidence="1 2">SYNS20</strain>
    </source>
</reference>
<evidence type="ECO:0000313" key="1">
    <source>
        <dbReference type="EMBL" id="MFC6785390.1"/>
    </source>
</evidence>
<dbReference type="PROSITE" id="PS51318">
    <property type="entry name" value="TAT"/>
    <property type="match status" value="1"/>
</dbReference>
<dbReference type="InterPro" id="IPR006311">
    <property type="entry name" value="TAT_signal"/>
</dbReference>
<dbReference type="PROSITE" id="PS51257">
    <property type="entry name" value="PROKAR_LIPOPROTEIN"/>
    <property type="match status" value="1"/>
</dbReference>
<evidence type="ECO:0000313" key="2">
    <source>
        <dbReference type="Proteomes" id="UP001596443"/>
    </source>
</evidence>
<organism evidence="1 2">
    <name type="scientific">Halobaculum halobium</name>
    <dbReference type="NCBI Taxonomy" id="3032281"/>
    <lineage>
        <taxon>Archaea</taxon>
        <taxon>Methanobacteriati</taxon>
        <taxon>Methanobacteriota</taxon>
        <taxon>Stenosarchaea group</taxon>
        <taxon>Halobacteria</taxon>
        <taxon>Halobacteriales</taxon>
        <taxon>Haloferacaceae</taxon>
        <taxon>Halobaculum</taxon>
    </lineage>
</organism>
<dbReference type="EMBL" id="JBHSWX010000012">
    <property type="protein sequence ID" value="MFC6785390.1"/>
    <property type="molecule type" value="Genomic_DNA"/>
</dbReference>
<accession>A0ABD5TD94</accession>
<name>A0ABD5TD94_9EURY</name>
<sequence>MAMTRSRRRFLAGFGVVGLAGVAGCVDGSGSSRGATDVIFHNVAEVSRTVEVTVTQAGSTSTTIETSFDLAPHSERKINNEVIMESDYDVEVSFTDETRDSAYSETQEWNDAGKPLHILLNNQIVFTVQIG</sequence>
<dbReference type="RefSeq" id="WP_284062248.1">
    <property type="nucleotide sequence ID" value="NZ_CP126158.1"/>
</dbReference>